<dbReference type="EMBL" id="QGKX02001621">
    <property type="protein sequence ID" value="KAF3499072.1"/>
    <property type="molecule type" value="Genomic_DNA"/>
</dbReference>
<reference evidence="2" key="1">
    <citation type="submission" date="2019-12" db="EMBL/GenBank/DDBJ databases">
        <title>Genome sequencing and annotation of Brassica cretica.</title>
        <authorList>
            <person name="Studholme D.J."/>
            <person name="Sarris P."/>
        </authorList>
    </citation>
    <scope>NUCLEOTIDE SEQUENCE</scope>
    <source>
        <strain evidence="2">PFS-109/04</strain>
        <tissue evidence="2">Leaf</tissue>
    </source>
</reference>
<dbReference type="AlphaFoldDB" id="A0A8S9N5H0"/>
<name>A0A8S9N5H0_BRACR</name>
<accession>A0A8S9N5H0</accession>
<evidence type="ECO:0000313" key="3">
    <source>
        <dbReference type="Proteomes" id="UP000712600"/>
    </source>
</evidence>
<evidence type="ECO:0000313" key="2">
    <source>
        <dbReference type="EMBL" id="KAF3499072.1"/>
    </source>
</evidence>
<gene>
    <name evidence="2" type="ORF">F2Q69_00041756</name>
</gene>
<comment type="caution">
    <text evidence="2">The sequence shown here is derived from an EMBL/GenBank/DDBJ whole genome shotgun (WGS) entry which is preliminary data.</text>
</comment>
<evidence type="ECO:0000256" key="1">
    <source>
        <dbReference type="SAM" id="SignalP"/>
    </source>
</evidence>
<feature type="chain" id="PRO_5035814640" evidence="1">
    <location>
        <begin position="17"/>
        <end position="103"/>
    </location>
</feature>
<dbReference type="Proteomes" id="UP000712600">
    <property type="component" value="Unassembled WGS sequence"/>
</dbReference>
<sequence>MHMITQMLLFFRLLKSNQLMLRYDGSTRSILFATEYHEAYDAKKKKFGMKHPEQNIDVAVFRELHEGFGSKLFGDERDELLVESQELLQRGEIELDITQEIKK</sequence>
<organism evidence="2 3">
    <name type="scientific">Brassica cretica</name>
    <name type="common">Mustard</name>
    <dbReference type="NCBI Taxonomy" id="69181"/>
    <lineage>
        <taxon>Eukaryota</taxon>
        <taxon>Viridiplantae</taxon>
        <taxon>Streptophyta</taxon>
        <taxon>Embryophyta</taxon>
        <taxon>Tracheophyta</taxon>
        <taxon>Spermatophyta</taxon>
        <taxon>Magnoliopsida</taxon>
        <taxon>eudicotyledons</taxon>
        <taxon>Gunneridae</taxon>
        <taxon>Pentapetalae</taxon>
        <taxon>rosids</taxon>
        <taxon>malvids</taxon>
        <taxon>Brassicales</taxon>
        <taxon>Brassicaceae</taxon>
        <taxon>Brassiceae</taxon>
        <taxon>Brassica</taxon>
    </lineage>
</organism>
<keyword evidence="1" id="KW-0732">Signal</keyword>
<feature type="signal peptide" evidence="1">
    <location>
        <begin position="1"/>
        <end position="16"/>
    </location>
</feature>
<protein>
    <submittedName>
        <fullName evidence="2">Uncharacterized protein</fullName>
    </submittedName>
</protein>
<proteinExistence type="predicted"/>